<keyword evidence="5 6" id="KW-0472">Membrane</keyword>
<comment type="caution">
    <text evidence="8">The sequence shown here is derived from an EMBL/GenBank/DDBJ whole genome shotgun (WGS) entry which is preliminary data.</text>
</comment>
<evidence type="ECO:0000256" key="4">
    <source>
        <dbReference type="ARBA" id="ARBA00022989"/>
    </source>
</evidence>
<evidence type="ECO:0000256" key="3">
    <source>
        <dbReference type="ARBA" id="ARBA00022692"/>
    </source>
</evidence>
<feature type="transmembrane region" description="Helical" evidence="6">
    <location>
        <begin position="222"/>
        <end position="245"/>
    </location>
</feature>
<protein>
    <submittedName>
        <fullName evidence="8">MFS transporter</fullName>
    </submittedName>
</protein>
<dbReference type="SUPFAM" id="SSF103473">
    <property type="entry name" value="MFS general substrate transporter"/>
    <property type="match status" value="1"/>
</dbReference>
<feature type="transmembrane region" description="Helical" evidence="6">
    <location>
        <begin position="15"/>
        <end position="37"/>
    </location>
</feature>
<feature type="transmembrane region" description="Helical" evidence="6">
    <location>
        <begin position="257"/>
        <end position="278"/>
    </location>
</feature>
<feature type="transmembrane region" description="Helical" evidence="6">
    <location>
        <begin position="140"/>
        <end position="164"/>
    </location>
</feature>
<feature type="domain" description="Major facilitator superfamily (MFS) profile" evidence="7">
    <location>
        <begin position="15"/>
        <end position="400"/>
    </location>
</feature>
<keyword evidence="2" id="KW-0813">Transport</keyword>
<feature type="transmembrane region" description="Helical" evidence="6">
    <location>
        <begin position="311"/>
        <end position="332"/>
    </location>
</feature>
<dbReference type="InterPro" id="IPR005829">
    <property type="entry name" value="Sugar_transporter_CS"/>
</dbReference>
<keyword evidence="4 6" id="KW-1133">Transmembrane helix</keyword>
<feature type="transmembrane region" description="Helical" evidence="6">
    <location>
        <begin position="170"/>
        <end position="188"/>
    </location>
</feature>
<dbReference type="InterPro" id="IPR036259">
    <property type="entry name" value="MFS_trans_sf"/>
</dbReference>
<evidence type="ECO:0000256" key="5">
    <source>
        <dbReference type="ARBA" id="ARBA00023136"/>
    </source>
</evidence>
<dbReference type="PANTHER" id="PTHR23502">
    <property type="entry name" value="MAJOR FACILITATOR SUPERFAMILY"/>
    <property type="match status" value="1"/>
</dbReference>
<feature type="transmembrane region" description="Helical" evidence="6">
    <location>
        <begin position="52"/>
        <end position="70"/>
    </location>
</feature>
<accession>A0ABQ5VHT9</accession>
<gene>
    <name evidence="8" type="ORF">GCM10007927_14710</name>
</gene>
<dbReference type="InterPro" id="IPR011701">
    <property type="entry name" value="MFS"/>
</dbReference>
<evidence type="ECO:0000313" key="8">
    <source>
        <dbReference type="EMBL" id="GLQ26668.1"/>
    </source>
</evidence>
<feature type="transmembrane region" description="Helical" evidence="6">
    <location>
        <begin position="344"/>
        <end position="365"/>
    </location>
</feature>
<keyword evidence="9" id="KW-1185">Reference proteome</keyword>
<evidence type="ECO:0000256" key="6">
    <source>
        <dbReference type="SAM" id="Phobius"/>
    </source>
</evidence>
<dbReference type="Proteomes" id="UP001161388">
    <property type="component" value="Unassembled WGS sequence"/>
</dbReference>
<dbReference type="EMBL" id="BSNL01000001">
    <property type="protein sequence ID" value="GLQ26668.1"/>
    <property type="molecule type" value="Genomic_DNA"/>
</dbReference>
<dbReference type="PROSITE" id="PS50850">
    <property type="entry name" value="MFS"/>
    <property type="match status" value="1"/>
</dbReference>
<organism evidence="8 9">
    <name type="scientific">Sulfitobacter pacificus</name>
    <dbReference type="NCBI Taxonomy" id="1499314"/>
    <lineage>
        <taxon>Bacteria</taxon>
        <taxon>Pseudomonadati</taxon>
        <taxon>Pseudomonadota</taxon>
        <taxon>Alphaproteobacteria</taxon>
        <taxon>Rhodobacterales</taxon>
        <taxon>Roseobacteraceae</taxon>
        <taxon>Sulfitobacter</taxon>
    </lineage>
</organism>
<dbReference type="Pfam" id="PF07690">
    <property type="entry name" value="MFS_1"/>
    <property type="match status" value="1"/>
</dbReference>
<feature type="transmembrane region" description="Helical" evidence="6">
    <location>
        <begin position="285"/>
        <end position="305"/>
    </location>
</feature>
<evidence type="ECO:0000259" key="7">
    <source>
        <dbReference type="PROSITE" id="PS50850"/>
    </source>
</evidence>
<dbReference type="InterPro" id="IPR020846">
    <property type="entry name" value="MFS_dom"/>
</dbReference>
<feature type="transmembrane region" description="Helical" evidence="6">
    <location>
        <begin position="377"/>
        <end position="396"/>
    </location>
</feature>
<proteinExistence type="predicted"/>
<keyword evidence="3 6" id="KW-0812">Transmembrane</keyword>
<evidence type="ECO:0000256" key="1">
    <source>
        <dbReference type="ARBA" id="ARBA00004141"/>
    </source>
</evidence>
<sequence>MPPTSQPFSLSRTEFVALIAMMFATIAFSVDAMLPALPDIGAELSPEQPNRAGLILTSFVFGMGVGTFFAGPLSDAFGRKPVIYGGAAVYILSAAVAWASSSVEIMLAARILQGFGAAGPRIVSVAIVRDLFAGRDMAKIVSIVMMIFTLVPAVAPLIGSFIIAGFGWRGIFIAFILFSLLSMTWMGARMPETLAVENRRPLQMSLLTSALKELFSHPSVRVSILVQSLAMAMLFTMLMLVQPIYFDVYDRAESFPYWFGAVALFAGTASLLNAVMVGRFGMRRLVTVTLAIQIVLSSIMLGFDLGSLPGVFGFAAFVVFQTCLFFQAGLTLGNLNAIAMEPVGHIAGIAASAIAAISTVLAAVLASPVGLLFNGTVQPLVAAILVMAMAGYALMLRLGRIEARATNDS</sequence>
<evidence type="ECO:0000256" key="2">
    <source>
        <dbReference type="ARBA" id="ARBA00022448"/>
    </source>
</evidence>
<reference evidence="8" key="2">
    <citation type="submission" date="2023-01" db="EMBL/GenBank/DDBJ databases">
        <title>Draft genome sequence of Sulfitobacter pacificus strain NBRC 109915.</title>
        <authorList>
            <person name="Sun Q."/>
            <person name="Mori K."/>
        </authorList>
    </citation>
    <scope>NUCLEOTIDE SEQUENCE</scope>
    <source>
        <strain evidence="8">NBRC 109915</strain>
    </source>
</reference>
<comment type="subcellular location">
    <subcellularLocation>
        <location evidence="1">Membrane</location>
        <topology evidence="1">Multi-pass membrane protein</topology>
    </subcellularLocation>
</comment>
<dbReference type="PROSITE" id="PS00216">
    <property type="entry name" value="SUGAR_TRANSPORT_1"/>
    <property type="match status" value="1"/>
</dbReference>
<evidence type="ECO:0000313" key="9">
    <source>
        <dbReference type="Proteomes" id="UP001161388"/>
    </source>
</evidence>
<reference evidence="8" key="1">
    <citation type="journal article" date="2014" name="Int. J. Syst. Evol. Microbiol.">
        <title>Complete genome of a new Firmicutes species belonging to the dominant human colonic microbiota ('Ruminococcus bicirculans') reveals two chromosomes and a selective capacity to utilize plant glucans.</title>
        <authorList>
            <consortium name="NISC Comparative Sequencing Program"/>
            <person name="Wegmann U."/>
            <person name="Louis P."/>
            <person name="Goesmann A."/>
            <person name="Henrissat B."/>
            <person name="Duncan S.H."/>
            <person name="Flint H.J."/>
        </authorList>
    </citation>
    <scope>NUCLEOTIDE SEQUENCE</scope>
    <source>
        <strain evidence="8">NBRC 109915</strain>
    </source>
</reference>
<dbReference type="PANTHER" id="PTHR23502:SF132">
    <property type="entry name" value="POLYAMINE TRANSPORTER 2-RELATED"/>
    <property type="match status" value="1"/>
</dbReference>
<name>A0ABQ5VHT9_9RHOB</name>
<feature type="transmembrane region" description="Helical" evidence="6">
    <location>
        <begin position="82"/>
        <end position="101"/>
    </location>
</feature>
<dbReference type="Gene3D" id="1.20.1720.10">
    <property type="entry name" value="Multidrug resistance protein D"/>
    <property type="match status" value="1"/>
</dbReference>